<comment type="caution">
    <text evidence="3">The sequence shown here is derived from an EMBL/GenBank/DDBJ whole genome shotgun (WGS) entry which is preliminary data.</text>
</comment>
<feature type="region of interest" description="Disordered" evidence="1">
    <location>
        <begin position="491"/>
        <end position="510"/>
    </location>
</feature>
<keyword evidence="2" id="KW-0732">Signal</keyword>
<evidence type="ECO:0000256" key="2">
    <source>
        <dbReference type="SAM" id="SignalP"/>
    </source>
</evidence>
<accession>A0A5B7DMZ4</accession>
<feature type="region of interest" description="Disordered" evidence="1">
    <location>
        <begin position="586"/>
        <end position="606"/>
    </location>
</feature>
<evidence type="ECO:0000313" key="3">
    <source>
        <dbReference type="EMBL" id="MPC22840.1"/>
    </source>
</evidence>
<feature type="compositionally biased region" description="Low complexity" evidence="1">
    <location>
        <begin position="49"/>
        <end position="97"/>
    </location>
</feature>
<proteinExistence type="predicted"/>
<dbReference type="Proteomes" id="UP000324222">
    <property type="component" value="Unassembled WGS sequence"/>
</dbReference>
<dbReference type="EMBL" id="VSRR010001132">
    <property type="protein sequence ID" value="MPC22840.1"/>
    <property type="molecule type" value="Genomic_DNA"/>
</dbReference>
<sequence length="606" mass="59684">MVLLQCLLQVGLGLRHGTYANRTRPRVPSGTLPSRPRERSKSLVLQTDSTGRGAEASGGSSCSSVSSGSHASPMSSFPGGPSAVVGAASGSPSMSSGHLMTHQTIQVRPSATINPGKTAIQIRQEGGAGAKIITHAVGSAGVTGTGGCTTSVACTTATTIITTATSSGISPGSSTTGRLVGRAPILPPSSTQGSGAPLYVVTTNSGTITVVTRTVAAGQGTGPRVVTVNTINAPKSSVSSVRTPTPATVVSVGPKTIQTVRVTPQGQGPSGLRPVLGATKSNVIVVHKGGPSSGTRPMSIQGIRDVPTKITIGKTFTGGTAAPVLQKPPAVPRGPITTPVLTTASTPTTQSNVIVVDLSPETSNVNNTGALADILQVTGEAPSTSSSGSSNSSSSSSSGSSSNTSDLTTTTSSTSSIPDTITSPVTSTSITTPTIITTTTTTTTAAAATSSTSNTITTVSTTTTTAATTTTSSLIAPATTATTAPVSAIPVVSSSDGGTGLSSSGGGSAGEEAVEILGRGDKESARNLLRQAGIELLDSPVELGEHGAEGTSMASLMAGLVSQLPGAHLDEGPLAPVGELDPVTGLFYNPSSSESLSDSNSNSGKF</sequence>
<feature type="region of interest" description="Disordered" evidence="1">
    <location>
        <begin position="379"/>
        <end position="427"/>
    </location>
</feature>
<organism evidence="3 4">
    <name type="scientific">Portunus trituberculatus</name>
    <name type="common">Swimming crab</name>
    <name type="synonym">Neptunus trituberculatus</name>
    <dbReference type="NCBI Taxonomy" id="210409"/>
    <lineage>
        <taxon>Eukaryota</taxon>
        <taxon>Metazoa</taxon>
        <taxon>Ecdysozoa</taxon>
        <taxon>Arthropoda</taxon>
        <taxon>Crustacea</taxon>
        <taxon>Multicrustacea</taxon>
        <taxon>Malacostraca</taxon>
        <taxon>Eumalacostraca</taxon>
        <taxon>Eucarida</taxon>
        <taxon>Decapoda</taxon>
        <taxon>Pleocyemata</taxon>
        <taxon>Brachyura</taxon>
        <taxon>Eubrachyura</taxon>
        <taxon>Portunoidea</taxon>
        <taxon>Portunidae</taxon>
        <taxon>Portuninae</taxon>
        <taxon>Portunus</taxon>
    </lineage>
</organism>
<gene>
    <name evidence="3" type="ORF">E2C01_015867</name>
</gene>
<feature type="compositionally biased region" description="Low complexity" evidence="1">
    <location>
        <begin position="589"/>
        <end position="606"/>
    </location>
</feature>
<feature type="signal peptide" evidence="2">
    <location>
        <begin position="1"/>
        <end position="20"/>
    </location>
</feature>
<feature type="region of interest" description="Disordered" evidence="1">
    <location>
        <begin position="20"/>
        <end position="98"/>
    </location>
</feature>
<dbReference type="OrthoDB" id="10035579at2759"/>
<reference evidence="3 4" key="1">
    <citation type="submission" date="2019-05" db="EMBL/GenBank/DDBJ databases">
        <title>Another draft genome of Portunus trituberculatus and its Hox gene families provides insights of decapod evolution.</title>
        <authorList>
            <person name="Jeong J.-H."/>
            <person name="Song I."/>
            <person name="Kim S."/>
            <person name="Choi T."/>
            <person name="Kim D."/>
            <person name="Ryu S."/>
            <person name="Kim W."/>
        </authorList>
    </citation>
    <scope>NUCLEOTIDE SEQUENCE [LARGE SCALE GENOMIC DNA]</scope>
    <source>
        <tissue evidence="3">Muscle</tissue>
    </source>
</reference>
<feature type="compositionally biased region" description="Gly residues" evidence="1">
    <location>
        <begin position="497"/>
        <end position="509"/>
    </location>
</feature>
<feature type="compositionally biased region" description="Low complexity" evidence="1">
    <location>
        <begin position="381"/>
        <end position="427"/>
    </location>
</feature>
<dbReference type="AlphaFoldDB" id="A0A5B7DMZ4"/>
<feature type="chain" id="PRO_5022714795" evidence="2">
    <location>
        <begin position="21"/>
        <end position="606"/>
    </location>
</feature>
<protein>
    <submittedName>
        <fullName evidence="3">Uncharacterized protein</fullName>
    </submittedName>
</protein>
<evidence type="ECO:0000256" key="1">
    <source>
        <dbReference type="SAM" id="MobiDB-lite"/>
    </source>
</evidence>
<name>A0A5B7DMZ4_PORTR</name>
<evidence type="ECO:0000313" key="4">
    <source>
        <dbReference type="Proteomes" id="UP000324222"/>
    </source>
</evidence>
<keyword evidence="4" id="KW-1185">Reference proteome</keyword>